<reference evidence="2" key="1">
    <citation type="submission" date="2021-02" db="EMBL/GenBank/DDBJ databases">
        <authorList>
            <person name="Nowell W R."/>
        </authorList>
    </citation>
    <scope>NUCLEOTIDE SEQUENCE</scope>
</reference>
<organism evidence="2 3">
    <name type="scientific">Rotaria sordida</name>
    <dbReference type="NCBI Taxonomy" id="392033"/>
    <lineage>
        <taxon>Eukaryota</taxon>
        <taxon>Metazoa</taxon>
        <taxon>Spiralia</taxon>
        <taxon>Gnathifera</taxon>
        <taxon>Rotifera</taxon>
        <taxon>Eurotatoria</taxon>
        <taxon>Bdelloidea</taxon>
        <taxon>Philodinida</taxon>
        <taxon>Philodinidae</taxon>
        <taxon>Rotaria</taxon>
    </lineage>
</organism>
<dbReference type="Gene3D" id="2.60.40.1110">
    <property type="match status" value="1"/>
</dbReference>
<feature type="domain" description="C2 tensin-type" evidence="1">
    <location>
        <begin position="10"/>
        <end position="185"/>
    </location>
</feature>
<dbReference type="SMART" id="SM01326">
    <property type="entry name" value="PTEN_C2"/>
    <property type="match status" value="1"/>
</dbReference>
<dbReference type="AlphaFoldDB" id="A0A815GB13"/>
<dbReference type="Proteomes" id="UP000663889">
    <property type="component" value="Unassembled WGS sequence"/>
</dbReference>
<dbReference type="InterPro" id="IPR035892">
    <property type="entry name" value="C2_domain_sf"/>
</dbReference>
<accession>A0A815GB13</accession>
<dbReference type="EMBL" id="CAJNOU010002622">
    <property type="protein sequence ID" value="CAF1336284.1"/>
    <property type="molecule type" value="Genomic_DNA"/>
</dbReference>
<comment type="caution">
    <text evidence="2">The sequence shown here is derived from an EMBL/GenBank/DDBJ whole genome shotgun (WGS) entry which is preliminary data.</text>
</comment>
<evidence type="ECO:0000313" key="2">
    <source>
        <dbReference type="EMBL" id="CAF1336284.1"/>
    </source>
</evidence>
<gene>
    <name evidence="2" type="ORF">SEV965_LOCUS28101</name>
</gene>
<evidence type="ECO:0000259" key="1">
    <source>
        <dbReference type="PROSITE" id="PS51182"/>
    </source>
</evidence>
<protein>
    <recommendedName>
        <fullName evidence="1">C2 tensin-type domain-containing protein</fullName>
    </recommendedName>
</protein>
<proteinExistence type="predicted"/>
<sequence length="210" mass="24234">MSLGFGYHTLKIAGLYLVPIKSISYTLSSSNHRIQYQSFEIPLERDTTIHQDSIANYSVLNATHKHFIPSSNQQCQIPLEEDILIEIFLTKTKRGKPEKLCHFWFNTFFLVDPKMQFILSNYNGKHPESNLGVLNSCLIPEFGHKHLYTMIKKDIDGLHKDKFHRLVPASFAVSSFHIKIIFVEYFQLIFSVLKRPIVTQTSLLADYAIS</sequence>
<evidence type="ECO:0000313" key="3">
    <source>
        <dbReference type="Proteomes" id="UP000663889"/>
    </source>
</evidence>
<name>A0A815GB13_9BILA</name>
<dbReference type="Pfam" id="PF10409">
    <property type="entry name" value="PTEN_C2"/>
    <property type="match status" value="1"/>
</dbReference>
<dbReference type="SUPFAM" id="SSF49562">
    <property type="entry name" value="C2 domain (Calcium/lipid-binding domain, CaLB)"/>
    <property type="match status" value="1"/>
</dbReference>
<dbReference type="InterPro" id="IPR014020">
    <property type="entry name" value="Tensin_C2-dom"/>
</dbReference>
<dbReference type="PROSITE" id="PS51182">
    <property type="entry name" value="C2_TENSIN"/>
    <property type="match status" value="1"/>
</dbReference>